<comment type="subcellular location">
    <subcellularLocation>
        <location evidence="1">Membrane</location>
        <topology evidence="1">Multi-pass membrane protein</topology>
    </subcellularLocation>
</comment>
<feature type="transmembrane region" description="Helical" evidence="5">
    <location>
        <begin position="20"/>
        <end position="42"/>
    </location>
</feature>
<evidence type="ECO:0000256" key="1">
    <source>
        <dbReference type="ARBA" id="ARBA00004141"/>
    </source>
</evidence>
<evidence type="ECO:0000259" key="6">
    <source>
        <dbReference type="PROSITE" id="PS50850"/>
    </source>
</evidence>
<comment type="caution">
    <text evidence="7">The sequence shown here is derived from an EMBL/GenBank/DDBJ whole genome shotgun (WGS) entry which is preliminary data.</text>
</comment>
<feature type="transmembrane region" description="Helical" evidence="5">
    <location>
        <begin position="93"/>
        <end position="116"/>
    </location>
</feature>
<reference evidence="7 8" key="1">
    <citation type="submission" date="2017-07" db="EMBL/GenBank/DDBJ databases">
        <title>Draft Genome Sequences of Select Purple Nonsulfur Bacteria.</title>
        <authorList>
            <person name="Lasarre B."/>
            <person name="Mckinlay J.B."/>
        </authorList>
    </citation>
    <scope>NUCLEOTIDE SEQUENCE [LARGE SCALE GENOMIC DNA]</scope>
    <source>
        <strain evidence="7 8">DSM 11907</strain>
    </source>
</reference>
<keyword evidence="4 5" id="KW-0472">Membrane</keyword>
<dbReference type="SUPFAM" id="SSF103473">
    <property type="entry name" value="MFS general substrate transporter"/>
    <property type="match status" value="1"/>
</dbReference>
<dbReference type="GO" id="GO:0016020">
    <property type="term" value="C:membrane"/>
    <property type="evidence" value="ECO:0007669"/>
    <property type="project" value="UniProtKB-SubCell"/>
</dbReference>
<gene>
    <name evidence="7" type="ORF">CH338_03040</name>
</gene>
<protein>
    <submittedName>
        <fullName evidence="7">MFS transporter</fullName>
    </submittedName>
</protein>
<dbReference type="PANTHER" id="PTHR11662:SF399">
    <property type="entry name" value="FI19708P1-RELATED"/>
    <property type="match status" value="1"/>
</dbReference>
<accession>A0A327KST8</accession>
<evidence type="ECO:0000256" key="3">
    <source>
        <dbReference type="ARBA" id="ARBA00022989"/>
    </source>
</evidence>
<keyword evidence="3 5" id="KW-1133">Transmembrane helix</keyword>
<keyword evidence="8" id="KW-1185">Reference proteome</keyword>
<keyword evidence="2 5" id="KW-0812">Transmembrane</keyword>
<dbReference type="PROSITE" id="PS00217">
    <property type="entry name" value="SUGAR_TRANSPORT_2"/>
    <property type="match status" value="1"/>
</dbReference>
<dbReference type="InterPro" id="IPR005829">
    <property type="entry name" value="Sugar_transporter_CS"/>
</dbReference>
<feature type="transmembrane region" description="Helical" evidence="5">
    <location>
        <begin position="251"/>
        <end position="272"/>
    </location>
</feature>
<proteinExistence type="predicted"/>
<feature type="transmembrane region" description="Helical" evidence="5">
    <location>
        <begin position="284"/>
        <end position="304"/>
    </location>
</feature>
<feature type="transmembrane region" description="Helical" evidence="5">
    <location>
        <begin position="179"/>
        <end position="198"/>
    </location>
</feature>
<dbReference type="InterPro" id="IPR050382">
    <property type="entry name" value="MFS_Na/Anion_cotransporter"/>
</dbReference>
<evidence type="ECO:0000256" key="4">
    <source>
        <dbReference type="ARBA" id="ARBA00023136"/>
    </source>
</evidence>
<feature type="domain" description="Major facilitator superfamily (MFS) profile" evidence="6">
    <location>
        <begin position="20"/>
        <end position="431"/>
    </location>
</feature>
<dbReference type="EMBL" id="NPEU01000017">
    <property type="protein sequence ID" value="RAI41431.1"/>
    <property type="molecule type" value="Genomic_DNA"/>
</dbReference>
<dbReference type="InterPro" id="IPR036259">
    <property type="entry name" value="MFS_trans_sf"/>
</dbReference>
<dbReference type="OrthoDB" id="9800416at2"/>
<feature type="transmembrane region" description="Helical" evidence="5">
    <location>
        <begin position="340"/>
        <end position="361"/>
    </location>
</feature>
<dbReference type="InterPro" id="IPR011701">
    <property type="entry name" value="MFS"/>
</dbReference>
<feature type="transmembrane region" description="Helical" evidence="5">
    <location>
        <begin position="150"/>
        <end position="173"/>
    </location>
</feature>
<evidence type="ECO:0000313" key="7">
    <source>
        <dbReference type="EMBL" id="RAI41431.1"/>
    </source>
</evidence>
<dbReference type="Gene3D" id="1.20.1250.20">
    <property type="entry name" value="MFS general substrate transporter like domains"/>
    <property type="match status" value="2"/>
</dbReference>
<sequence length="431" mass="46132">MSTSVAIDQAARPTHQRHVLAGILLLVVFFSYIDRVNVSILVVDPEFLDYFGITGQAVQKGLLMTLFLIAYGVGNVVLAPIGDFLGPRKAMSLSVVMWGISLIIGGLAPTFMLMLFSRVILGLGEGLHFPMQSKYIKEWFRPDERGKANAVWQTGMAIAPAVAMPLFTAIIHLTGWRSSFFILAAAGLVPLAAIWFFTADKPRDHKRINQLEIDHIEAGLAAERAKAAAVPADANDTLWSKFKSFAKDYQFWLLVVYYVVHTSVIWGSMTWVPSYLKEARGFSWAAMGALAALPWILGVVTKIISGVLCDMMGRRAPVILFAMVGVGIGIYFAANASDNMTAAIFLAFGVGSIGLGGPAAWTLMQDIVPSRGISTAAGIMNGLGNGFSSLAPVAIGFLITATGSYAGGLYYLVGCAVVGGIATLILTIKGR</sequence>
<dbReference type="InterPro" id="IPR020846">
    <property type="entry name" value="MFS_dom"/>
</dbReference>
<dbReference type="Pfam" id="PF07690">
    <property type="entry name" value="MFS_1"/>
    <property type="match status" value="1"/>
</dbReference>
<dbReference type="AlphaFoldDB" id="A0A327KST8"/>
<feature type="transmembrane region" description="Helical" evidence="5">
    <location>
        <begin position="62"/>
        <end position="81"/>
    </location>
</feature>
<dbReference type="PROSITE" id="PS50850">
    <property type="entry name" value="MFS"/>
    <property type="match status" value="1"/>
</dbReference>
<evidence type="ECO:0000313" key="8">
    <source>
        <dbReference type="Proteomes" id="UP000248863"/>
    </source>
</evidence>
<dbReference type="CDD" id="cd17319">
    <property type="entry name" value="MFS_ExuT_GudP_like"/>
    <property type="match status" value="1"/>
</dbReference>
<organism evidence="7 8">
    <name type="scientific">Rhodoplanes elegans</name>
    <dbReference type="NCBI Taxonomy" id="29408"/>
    <lineage>
        <taxon>Bacteria</taxon>
        <taxon>Pseudomonadati</taxon>
        <taxon>Pseudomonadota</taxon>
        <taxon>Alphaproteobacteria</taxon>
        <taxon>Hyphomicrobiales</taxon>
        <taxon>Nitrobacteraceae</taxon>
        <taxon>Rhodoplanes</taxon>
    </lineage>
</organism>
<dbReference type="Proteomes" id="UP000248863">
    <property type="component" value="Unassembled WGS sequence"/>
</dbReference>
<name>A0A327KST8_9BRAD</name>
<evidence type="ECO:0000256" key="5">
    <source>
        <dbReference type="SAM" id="Phobius"/>
    </source>
</evidence>
<dbReference type="PANTHER" id="PTHR11662">
    <property type="entry name" value="SOLUTE CARRIER FAMILY 17"/>
    <property type="match status" value="1"/>
</dbReference>
<dbReference type="RefSeq" id="WP_111355564.1">
    <property type="nucleotide sequence ID" value="NZ_NHSK01000282.1"/>
</dbReference>
<dbReference type="GO" id="GO:0022857">
    <property type="term" value="F:transmembrane transporter activity"/>
    <property type="evidence" value="ECO:0007669"/>
    <property type="project" value="InterPro"/>
</dbReference>
<feature type="transmembrane region" description="Helical" evidence="5">
    <location>
        <begin position="382"/>
        <end position="403"/>
    </location>
</feature>
<feature type="transmembrane region" description="Helical" evidence="5">
    <location>
        <begin position="409"/>
        <end position="428"/>
    </location>
</feature>
<evidence type="ECO:0000256" key="2">
    <source>
        <dbReference type="ARBA" id="ARBA00022692"/>
    </source>
</evidence>
<feature type="transmembrane region" description="Helical" evidence="5">
    <location>
        <begin position="316"/>
        <end position="334"/>
    </location>
</feature>